<proteinExistence type="predicted"/>
<accession>A0A7R8VK96</accession>
<dbReference type="EMBL" id="OA567274">
    <property type="protein sequence ID" value="CAD7200123.1"/>
    <property type="molecule type" value="Genomic_DNA"/>
</dbReference>
<sequence>MTALDIFEPTVPLVSSSRCCQVSSLQVCDVTLLIRCPGLVACSTARTTASLGHWFHYIPVPAR</sequence>
<name>A0A7R8VK96_TIMDO</name>
<gene>
    <name evidence="1" type="ORF">TDIB3V08_LOCUS6353</name>
</gene>
<evidence type="ECO:0000313" key="1">
    <source>
        <dbReference type="EMBL" id="CAD7200123.1"/>
    </source>
</evidence>
<dbReference type="AlphaFoldDB" id="A0A7R8VK96"/>
<organism evidence="1">
    <name type="scientific">Timema douglasi</name>
    <name type="common">Walking stick</name>
    <dbReference type="NCBI Taxonomy" id="61478"/>
    <lineage>
        <taxon>Eukaryota</taxon>
        <taxon>Metazoa</taxon>
        <taxon>Ecdysozoa</taxon>
        <taxon>Arthropoda</taxon>
        <taxon>Hexapoda</taxon>
        <taxon>Insecta</taxon>
        <taxon>Pterygota</taxon>
        <taxon>Neoptera</taxon>
        <taxon>Polyneoptera</taxon>
        <taxon>Phasmatodea</taxon>
        <taxon>Timematodea</taxon>
        <taxon>Timematoidea</taxon>
        <taxon>Timematidae</taxon>
        <taxon>Timema</taxon>
    </lineage>
</organism>
<protein>
    <submittedName>
        <fullName evidence="1">Uncharacterized protein</fullName>
    </submittedName>
</protein>
<reference evidence="1" key="1">
    <citation type="submission" date="2020-11" db="EMBL/GenBank/DDBJ databases">
        <authorList>
            <person name="Tran Van P."/>
        </authorList>
    </citation>
    <scope>NUCLEOTIDE SEQUENCE</scope>
</reference>